<dbReference type="GO" id="GO:0006623">
    <property type="term" value="P:protein targeting to vacuole"/>
    <property type="evidence" value="ECO:0007669"/>
    <property type="project" value="TreeGrafter"/>
</dbReference>
<feature type="region of interest" description="Disordered" evidence="10">
    <location>
        <begin position="927"/>
        <end position="957"/>
    </location>
</feature>
<dbReference type="GO" id="GO:0034272">
    <property type="term" value="C:phosphatidylinositol 3-kinase complex, class III, type II"/>
    <property type="evidence" value="ECO:0007669"/>
    <property type="project" value="TreeGrafter"/>
</dbReference>
<dbReference type="InterPro" id="IPR001680">
    <property type="entry name" value="WD40_rpt"/>
</dbReference>
<sequence>MGQGYSTSAPSAGAFSVDTSELHDVTYERSMGTSRFMKSIRNLYRLMITGGRSKVCMPRITPLSGSFCSNILFLVERDIVADIPNALTYSRVYETDRAAYLIRQHLYSSLYDRISTRPFLEDIEKRWITYQLLCGLRDCHAKGLHHGDIKAENILVTTSNWAYLSDFAHFKPTYVPEDNPADFSYFFDSSGKRTCYVAPERFYSPSKIVQDKITDAMDIFSLGCVIAELFLEGTTLFNLSTLFKYKRGQYDPALTHLIKIEDLEIRSLVTHMINVDPAQRLGADGYLRQWRQKAFPDYFYSFLHQYMNTVNDPTSGRSPMSSDHVNLGECDKRIDRIYQDFDKISFFLGHIAENPVPNSELHGEMFPVTLDIPNYQAYGQRSNIESDDGTLMFLTLITSSLRNTARARARLRACDLILALAERVTDESKVDRCLPYLISLLKDAAEPVQVAAVKAITQLMEQVRVVSPVNVSVFPDYILPNLAGITGNDFMGIKLHGSLARATLGSCMASLAESASRFLDMAQALRADGSLPSADPQAEFSVKLDGMHSSSYDMSKNDLISYFEQQATLLLTDGDSSVRRAFLPCVSRLCVFFGRSKANDVLLSHLNTYLNDKDWRLKCAFFETIVGMATFVGSANLEEFILPLMMQALTDPEEFVIAKVIKSLRRMAKLGLFQKNKTWELMTTVSRFLIHPNPWIREAAVSFLATSSKWLTRAEVLTIVEPMLVPFLRGSVSDVSDVALVNSLKRPIQRAVYDTAVNWAGGTNKTGFWAKNANSRAGAFRDSALLSNPQEWQMVLAEVQSGARSEEDKGWLQKLRNFGMVEEEEKLLLLLRDYVYRTAQRRAKPGTEITTSMLNNVVPLSSLDITPQTIFFEELNDDRHGLRQQLVGDVRRNGLLSQMSSGAVTPRTPQIDRHPARLGVDNALERVPTSRSLQKAPSSLDERLSIQSASSSHRAVSKDGILPPFKTAKAAASIGVEAQNAVGSFQPIHSPYSERQLQFPAPLGLDTSGPTHSYSGGDPDVLGLLDNMFQDNYPSDIAEFGPMIVPATRRQPIKRNTGRSTAGIWKPDGGLVAQLNEHTGAVNRIVVAPDHTFFLTASDDGTVKVWDAKRLEKNVATKARGTYTHSNGAKVQCLCFVENTYTFISAASNGSLNIVRIEYGGSRKAPKFTLLREYMFESGEVATWIEHFRADTTSILMIATNKARVVALNLRTMSEEYSLPNPVHHGTPTCFHIDRKHTWMLVGTSHGILDLYDLRFRLRLRSWGLPGATPIHRLLVHPSKGRGKWICVAGGSGQGEITVWDVDKCQCREVYRANGELDSEKTYEPWRVDEETPEAVLSRFASQILEPSGVISVDRGVRGIAVGLDAHHDETKSGAGFLITSGADRKLRFWDLGKVEASAVFSGLDAEEGKPSYVFTQPVPNLAITTEKPPVVKDPKDTKKHKGPSRPSRSTVISLQQQLMLRSHLDSILDVAILELPYGMVISTDRSGVVLVHQ</sequence>
<evidence type="ECO:0000256" key="1">
    <source>
        <dbReference type="ARBA" id="ARBA00012513"/>
    </source>
</evidence>
<dbReference type="GO" id="GO:0016236">
    <property type="term" value="P:macroautophagy"/>
    <property type="evidence" value="ECO:0007669"/>
    <property type="project" value="InterPro"/>
</dbReference>
<dbReference type="Pfam" id="PF22956">
    <property type="entry name" value="VPS15-like_hel"/>
    <property type="match status" value="1"/>
</dbReference>
<keyword evidence="8" id="KW-0067">ATP-binding</keyword>
<evidence type="ECO:0000259" key="11">
    <source>
        <dbReference type="PROSITE" id="PS50011"/>
    </source>
</evidence>
<dbReference type="InterPro" id="IPR055231">
    <property type="entry name" value="2AA_helical"/>
</dbReference>
<dbReference type="PROSITE" id="PS50294">
    <property type="entry name" value="WD_REPEATS_REGION"/>
    <property type="match status" value="1"/>
</dbReference>
<dbReference type="InterPro" id="IPR011989">
    <property type="entry name" value="ARM-like"/>
</dbReference>
<evidence type="ECO:0000313" key="13">
    <source>
        <dbReference type="Proteomes" id="UP000479691"/>
    </source>
</evidence>
<accession>A0A7C8K857</accession>
<keyword evidence="4" id="KW-0808">Transferase</keyword>
<dbReference type="GO" id="GO:0071561">
    <property type="term" value="C:nucleus-vacuole junction"/>
    <property type="evidence" value="ECO:0007669"/>
    <property type="project" value="TreeGrafter"/>
</dbReference>
<dbReference type="SUPFAM" id="SSF50978">
    <property type="entry name" value="WD40 repeat-like"/>
    <property type="match status" value="1"/>
</dbReference>
<dbReference type="Pfam" id="PF00400">
    <property type="entry name" value="WD40"/>
    <property type="match status" value="1"/>
</dbReference>
<evidence type="ECO:0000256" key="6">
    <source>
        <dbReference type="ARBA" id="ARBA00022741"/>
    </source>
</evidence>
<dbReference type="InterPro" id="IPR011009">
    <property type="entry name" value="Kinase-like_dom_sf"/>
</dbReference>
<dbReference type="CDD" id="cd13980">
    <property type="entry name" value="STKc_Vps15"/>
    <property type="match status" value="1"/>
</dbReference>
<evidence type="ECO:0000256" key="5">
    <source>
        <dbReference type="ARBA" id="ARBA00022737"/>
    </source>
</evidence>
<dbReference type="SMART" id="SM00320">
    <property type="entry name" value="WD40"/>
    <property type="match status" value="6"/>
</dbReference>
<dbReference type="GO" id="GO:0005770">
    <property type="term" value="C:late endosome"/>
    <property type="evidence" value="ECO:0007669"/>
    <property type="project" value="TreeGrafter"/>
</dbReference>
<evidence type="ECO:0000256" key="8">
    <source>
        <dbReference type="ARBA" id="ARBA00022840"/>
    </source>
</evidence>
<dbReference type="Proteomes" id="UP000479691">
    <property type="component" value="Unassembled WGS sequence"/>
</dbReference>
<dbReference type="Pfam" id="PF00069">
    <property type="entry name" value="Pkinase"/>
    <property type="match status" value="1"/>
</dbReference>
<dbReference type="EC" id="2.7.11.1" evidence="1"/>
<dbReference type="InterPro" id="IPR000719">
    <property type="entry name" value="Prot_kinase_dom"/>
</dbReference>
<evidence type="ECO:0000256" key="2">
    <source>
        <dbReference type="ARBA" id="ARBA00022527"/>
    </source>
</evidence>
<dbReference type="InterPro" id="IPR016024">
    <property type="entry name" value="ARM-type_fold"/>
</dbReference>
<dbReference type="PROSITE" id="PS50082">
    <property type="entry name" value="WD_REPEATS_2"/>
    <property type="match status" value="1"/>
</dbReference>
<dbReference type="GO" id="GO:0045324">
    <property type="term" value="P:late endosome to vacuole transport"/>
    <property type="evidence" value="ECO:0007669"/>
    <property type="project" value="InterPro"/>
</dbReference>
<keyword evidence="7 12" id="KW-0418">Kinase</keyword>
<keyword evidence="3 9" id="KW-0853">WD repeat</keyword>
<protein>
    <recommendedName>
        <fullName evidence="1">non-specific serine/threonine protein kinase</fullName>
        <ecNumber evidence="1">2.7.11.1</ecNumber>
    </recommendedName>
</protein>
<dbReference type="GO" id="GO:0034271">
    <property type="term" value="C:phosphatidylinositol 3-kinase complex, class III, type I"/>
    <property type="evidence" value="ECO:0007669"/>
    <property type="project" value="TreeGrafter"/>
</dbReference>
<feature type="compositionally biased region" description="Polar residues" evidence="10">
    <location>
        <begin position="945"/>
        <end position="954"/>
    </location>
</feature>
<gene>
    <name evidence="12" type="primary">VPS15</name>
    <name evidence="12" type="ORF">TWF788_001565</name>
</gene>
<evidence type="ECO:0000256" key="9">
    <source>
        <dbReference type="PROSITE-ProRule" id="PRU00221"/>
    </source>
</evidence>
<dbReference type="PANTHER" id="PTHR17583:SF0">
    <property type="entry name" value="PHOSPHOINOSITIDE 3-KINASE REGULATORY SUBUNIT 4"/>
    <property type="match status" value="1"/>
</dbReference>
<dbReference type="SUPFAM" id="SSF48371">
    <property type="entry name" value="ARM repeat"/>
    <property type="match status" value="1"/>
</dbReference>
<dbReference type="EMBL" id="JAABOE010000121">
    <property type="protein sequence ID" value="KAF3163554.1"/>
    <property type="molecule type" value="Genomic_DNA"/>
</dbReference>
<dbReference type="PANTHER" id="PTHR17583">
    <property type="entry name" value="PHOSPHOINOSITIDE 3-KINASE REGULATORY SUBUNIT 4"/>
    <property type="match status" value="1"/>
</dbReference>
<organism evidence="12 13">
    <name type="scientific">Orbilia oligospora</name>
    <name type="common">Nematode-trapping fungus</name>
    <name type="synonym">Arthrobotrys oligospora</name>
    <dbReference type="NCBI Taxonomy" id="2813651"/>
    <lineage>
        <taxon>Eukaryota</taxon>
        <taxon>Fungi</taxon>
        <taxon>Dikarya</taxon>
        <taxon>Ascomycota</taxon>
        <taxon>Pezizomycotina</taxon>
        <taxon>Orbiliomycetes</taxon>
        <taxon>Orbiliales</taxon>
        <taxon>Orbiliaceae</taxon>
        <taxon>Orbilia</taxon>
    </lineage>
</organism>
<dbReference type="InterPro" id="IPR015943">
    <property type="entry name" value="WD40/YVTN_repeat-like_dom_sf"/>
</dbReference>
<comment type="caution">
    <text evidence="12">The sequence shown here is derived from an EMBL/GenBank/DDBJ whole genome shotgun (WGS) entry which is preliminary data.</text>
</comment>
<reference evidence="12 13" key="1">
    <citation type="submission" date="2019-06" db="EMBL/GenBank/DDBJ databases">
        <authorList>
            <person name="Palmer J.M."/>
        </authorList>
    </citation>
    <scope>NUCLEOTIDE SEQUENCE [LARGE SCALE GENOMIC DNA]</scope>
    <source>
        <strain evidence="12 13">TWF788</strain>
    </source>
</reference>
<keyword evidence="6" id="KW-0547">Nucleotide-binding</keyword>
<evidence type="ECO:0000256" key="3">
    <source>
        <dbReference type="ARBA" id="ARBA00022574"/>
    </source>
</evidence>
<dbReference type="Gene3D" id="1.10.510.10">
    <property type="entry name" value="Transferase(Phosphotransferase) domain 1"/>
    <property type="match status" value="1"/>
</dbReference>
<evidence type="ECO:0000256" key="4">
    <source>
        <dbReference type="ARBA" id="ARBA00022679"/>
    </source>
</evidence>
<feature type="region of interest" description="Disordered" evidence="10">
    <location>
        <begin position="1427"/>
        <end position="1451"/>
    </location>
</feature>
<dbReference type="PROSITE" id="PS50011">
    <property type="entry name" value="PROTEIN_KINASE_DOM"/>
    <property type="match status" value="1"/>
</dbReference>
<name>A0A7C8K857_ORBOL</name>
<proteinExistence type="predicted"/>
<dbReference type="FunFam" id="1.10.510.10:FF:000497">
    <property type="entry name" value="Phosphoinositide 3-kinase regulatory subunit"/>
    <property type="match status" value="1"/>
</dbReference>
<dbReference type="InterPro" id="IPR008271">
    <property type="entry name" value="Ser/Thr_kinase_AS"/>
</dbReference>
<keyword evidence="2" id="KW-0723">Serine/threonine-protein kinase</keyword>
<feature type="domain" description="Protein kinase" evidence="11">
    <location>
        <begin position="25"/>
        <end position="307"/>
    </location>
</feature>
<dbReference type="Gene3D" id="2.130.10.10">
    <property type="entry name" value="YVTN repeat-like/Quinoprotein amine dehydrogenase"/>
    <property type="match status" value="2"/>
</dbReference>
<dbReference type="GO" id="GO:0004674">
    <property type="term" value="F:protein serine/threonine kinase activity"/>
    <property type="evidence" value="ECO:0007669"/>
    <property type="project" value="UniProtKB-KW"/>
</dbReference>
<dbReference type="PROSITE" id="PS00108">
    <property type="entry name" value="PROTEIN_KINASE_ST"/>
    <property type="match status" value="1"/>
</dbReference>
<dbReference type="GO" id="GO:0005524">
    <property type="term" value="F:ATP binding"/>
    <property type="evidence" value="ECO:0007669"/>
    <property type="project" value="UniProtKB-KW"/>
</dbReference>
<dbReference type="InterPro" id="IPR036322">
    <property type="entry name" value="WD40_repeat_dom_sf"/>
</dbReference>
<evidence type="ECO:0000256" key="10">
    <source>
        <dbReference type="SAM" id="MobiDB-lite"/>
    </source>
</evidence>
<dbReference type="SUPFAM" id="SSF56112">
    <property type="entry name" value="Protein kinase-like (PK-like)"/>
    <property type="match status" value="1"/>
</dbReference>
<dbReference type="SMART" id="SM00220">
    <property type="entry name" value="S_TKc"/>
    <property type="match status" value="1"/>
</dbReference>
<feature type="repeat" description="WD" evidence="9">
    <location>
        <begin position="1075"/>
        <end position="1116"/>
    </location>
</feature>
<dbReference type="InterPro" id="IPR045162">
    <property type="entry name" value="Vps15-like"/>
</dbReference>
<dbReference type="Gene3D" id="1.25.10.10">
    <property type="entry name" value="Leucine-rich Repeat Variant"/>
    <property type="match status" value="1"/>
</dbReference>
<evidence type="ECO:0000256" key="7">
    <source>
        <dbReference type="ARBA" id="ARBA00022777"/>
    </source>
</evidence>
<evidence type="ECO:0000313" key="12">
    <source>
        <dbReference type="EMBL" id="KAF3163554.1"/>
    </source>
</evidence>
<keyword evidence="5" id="KW-0677">Repeat</keyword>